<gene>
    <name evidence="8" type="primary">SPT4</name>
    <name evidence="8" type="ORF">LPJ64_000324</name>
</gene>
<dbReference type="InterPro" id="IPR029040">
    <property type="entry name" value="RPABC4/Spt4"/>
</dbReference>
<evidence type="ECO:0000256" key="5">
    <source>
        <dbReference type="ARBA" id="ARBA00023242"/>
    </source>
</evidence>
<evidence type="ECO:0000256" key="1">
    <source>
        <dbReference type="ARBA" id="ARBA00004123"/>
    </source>
</evidence>
<name>A0A9W7XN76_9FUNG</name>
<dbReference type="InterPro" id="IPR022800">
    <property type="entry name" value="Spt4/RpoE2_Znf"/>
</dbReference>
<keyword evidence="9" id="KW-1185">Reference proteome</keyword>
<dbReference type="InterPro" id="IPR009287">
    <property type="entry name" value="Spt4"/>
</dbReference>
<dbReference type="GO" id="GO:0140673">
    <property type="term" value="P:transcription elongation-coupled chromatin remodeling"/>
    <property type="evidence" value="ECO:0007669"/>
    <property type="project" value="InterPro"/>
</dbReference>
<dbReference type="InterPro" id="IPR038510">
    <property type="entry name" value="Spt4_sf"/>
</dbReference>
<organism evidence="8 9">
    <name type="scientific">Coemansia asiatica</name>
    <dbReference type="NCBI Taxonomy" id="1052880"/>
    <lineage>
        <taxon>Eukaryota</taxon>
        <taxon>Fungi</taxon>
        <taxon>Fungi incertae sedis</taxon>
        <taxon>Zoopagomycota</taxon>
        <taxon>Kickxellomycotina</taxon>
        <taxon>Kickxellomycetes</taxon>
        <taxon>Kickxellales</taxon>
        <taxon>Kickxellaceae</taxon>
        <taxon>Coemansia</taxon>
    </lineage>
</organism>
<dbReference type="GO" id="GO:0000993">
    <property type="term" value="F:RNA polymerase II complex binding"/>
    <property type="evidence" value="ECO:0007669"/>
    <property type="project" value="TreeGrafter"/>
</dbReference>
<keyword evidence="8" id="KW-0251">Elongation factor</keyword>
<evidence type="ECO:0000256" key="6">
    <source>
        <dbReference type="PIRNR" id="PIRNR025023"/>
    </source>
</evidence>
<dbReference type="GO" id="GO:0032044">
    <property type="term" value="C:DSIF complex"/>
    <property type="evidence" value="ECO:0007669"/>
    <property type="project" value="TreeGrafter"/>
</dbReference>
<accession>A0A9W7XN76</accession>
<evidence type="ECO:0000259" key="7">
    <source>
        <dbReference type="SMART" id="SM01389"/>
    </source>
</evidence>
<dbReference type="PANTHER" id="PTHR12882">
    <property type="entry name" value="SUPPRESSOR OF TY 4"/>
    <property type="match status" value="1"/>
</dbReference>
<comment type="similarity">
    <text evidence="2 6">Belongs to the SPT4 family.</text>
</comment>
<dbReference type="Gene3D" id="3.30.40.210">
    <property type="match status" value="1"/>
</dbReference>
<evidence type="ECO:0000313" key="9">
    <source>
        <dbReference type="Proteomes" id="UP001145021"/>
    </source>
</evidence>
<comment type="function">
    <text evidence="6">The SPT4-SPT5 complex mediates both activation and inhibition of transcription elongation, and plays a role in pre-mRNA processing. This complex seems to be important for the stability of the RNA polymerase II elongation machinery on the chromatin template but not for the inherent ability of this machinery to translocate down the gene.</text>
</comment>
<dbReference type="AlphaFoldDB" id="A0A9W7XN76"/>
<dbReference type="GO" id="GO:0008270">
    <property type="term" value="F:zinc ion binding"/>
    <property type="evidence" value="ECO:0007669"/>
    <property type="project" value="InterPro"/>
</dbReference>
<protein>
    <recommendedName>
        <fullName evidence="3 6">Transcription elongation factor SPT4</fullName>
    </recommendedName>
</protein>
<evidence type="ECO:0000256" key="3">
    <source>
        <dbReference type="ARBA" id="ARBA00020182"/>
    </source>
</evidence>
<keyword evidence="4 6" id="KW-0804">Transcription</keyword>
<dbReference type="GO" id="GO:0006355">
    <property type="term" value="P:regulation of DNA-templated transcription"/>
    <property type="evidence" value="ECO:0007669"/>
    <property type="project" value="InterPro"/>
</dbReference>
<dbReference type="SMART" id="SM01389">
    <property type="entry name" value="Spt4"/>
    <property type="match status" value="1"/>
</dbReference>
<keyword evidence="8" id="KW-0648">Protein biosynthesis</keyword>
<dbReference type="Pfam" id="PF06093">
    <property type="entry name" value="Spt4"/>
    <property type="match status" value="1"/>
</dbReference>
<dbReference type="PIRSF" id="PIRSF025023">
    <property type="entry name" value="Spt4"/>
    <property type="match status" value="1"/>
</dbReference>
<feature type="domain" description="Spt4/RpoE2 zinc finger" evidence="7">
    <location>
        <begin position="12"/>
        <end position="89"/>
    </location>
</feature>
<dbReference type="CDD" id="cd07973">
    <property type="entry name" value="Spt4"/>
    <property type="match status" value="1"/>
</dbReference>
<keyword evidence="5 6" id="KW-0539">Nucleus</keyword>
<dbReference type="EMBL" id="JANBOH010000006">
    <property type="protein sequence ID" value="KAJ1648375.1"/>
    <property type="molecule type" value="Genomic_DNA"/>
</dbReference>
<dbReference type="SUPFAM" id="SSF63393">
    <property type="entry name" value="RNA polymerase subunits"/>
    <property type="match status" value="1"/>
</dbReference>
<sequence length="116" mass="12955">MASLVPKDKRSLRACLICGIVLNHQTFREHGCPNCEPLVRMRGQTDVITDCTSSTFDGVMAVFHPKESWVAKYSHVNSFKPGMYAAYVSGRVPEDIEDMLAQRGFTYHARDGSAED</sequence>
<dbReference type="PANTHER" id="PTHR12882:SF1">
    <property type="entry name" value="TRANSCRIPTION ELONGATION FACTOR SPT4"/>
    <property type="match status" value="1"/>
</dbReference>
<dbReference type="Proteomes" id="UP001145021">
    <property type="component" value="Unassembled WGS sequence"/>
</dbReference>
<comment type="subcellular location">
    <subcellularLocation>
        <location evidence="1 6">Nucleus</location>
    </subcellularLocation>
</comment>
<reference evidence="8" key="1">
    <citation type="submission" date="2022-07" db="EMBL/GenBank/DDBJ databases">
        <title>Phylogenomic reconstructions and comparative analyses of Kickxellomycotina fungi.</title>
        <authorList>
            <person name="Reynolds N.K."/>
            <person name="Stajich J.E."/>
            <person name="Barry K."/>
            <person name="Grigoriev I.V."/>
            <person name="Crous P."/>
            <person name="Smith M.E."/>
        </authorList>
    </citation>
    <scope>NUCLEOTIDE SEQUENCE</scope>
    <source>
        <strain evidence="8">NBRC 105413</strain>
    </source>
</reference>
<dbReference type="GO" id="GO:0003746">
    <property type="term" value="F:translation elongation factor activity"/>
    <property type="evidence" value="ECO:0007669"/>
    <property type="project" value="UniProtKB-KW"/>
</dbReference>
<evidence type="ECO:0000313" key="8">
    <source>
        <dbReference type="EMBL" id="KAJ1648375.1"/>
    </source>
</evidence>
<comment type="caution">
    <text evidence="8">The sequence shown here is derived from an EMBL/GenBank/DDBJ whole genome shotgun (WGS) entry which is preliminary data.</text>
</comment>
<evidence type="ECO:0000256" key="2">
    <source>
        <dbReference type="ARBA" id="ARBA00010464"/>
    </source>
</evidence>
<evidence type="ECO:0000256" key="4">
    <source>
        <dbReference type="ARBA" id="ARBA00023163"/>
    </source>
</evidence>
<proteinExistence type="inferred from homology"/>